<sequence>MIKLDKYKGKKIIVAYSGGLDSLVLAILLNKVADILCVFIKTPYISNYSLNNAIYYAEKFNLKLNIIYVDKIIKNDENRCYYCKKMFFEILNNEKEKLGYDMVADGTNYDDIFEDRKGLKAKEELNIISPFVEAKVRKKDIIEYAKKLNIDIPKDSCLLMRFPINRDIKKEDLKRIEELEEFLRKFLFGVIRVRDFKDFAVIEVDDLNSIIKNREKIINKFKKYYKKVYLDLEGYSHKAPSK</sequence>
<accession>N6VZG5</accession>
<dbReference type="SUPFAM" id="SSF52402">
    <property type="entry name" value="Adenine nucleotide alpha hydrolases-like"/>
    <property type="match status" value="1"/>
</dbReference>
<gene>
    <name evidence="2" type="ORF">J422_01745</name>
</gene>
<evidence type="ECO:0000256" key="1">
    <source>
        <dbReference type="SAM" id="Phobius"/>
    </source>
</evidence>
<dbReference type="STRING" id="1069083.GCA_000371805_00200"/>
<dbReference type="PANTHER" id="PTHR43169">
    <property type="entry name" value="EXSB FAMILY PROTEIN"/>
    <property type="match status" value="1"/>
</dbReference>
<dbReference type="InterPro" id="IPR052188">
    <property type="entry name" value="Ni-pincer_cofactor_biosynth"/>
</dbReference>
<comment type="caution">
    <text evidence="2">The sequence shown here is derived from an EMBL/GenBank/DDBJ whole genome shotgun (WGS) entry which is preliminary data.</text>
</comment>
<proteinExistence type="predicted"/>
<dbReference type="NCBIfam" id="TIGR00268">
    <property type="entry name" value="ATP-dependent sacrificial sulfur transferase LarE"/>
    <property type="match status" value="1"/>
</dbReference>
<dbReference type="Proteomes" id="UP000053695">
    <property type="component" value="Unassembled WGS sequence"/>
</dbReference>
<dbReference type="Gene3D" id="3.40.50.620">
    <property type="entry name" value="HUPs"/>
    <property type="match status" value="1"/>
</dbReference>
<dbReference type="RefSeq" id="WP_004590107.1">
    <property type="nucleotide sequence ID" value="NZ_APMM01000013.1"/>
</dbReference>
<dbReference type="PANTHER" id="PTHR43169:SF2">
    <property type="entry name" value="NAD_GMP SYNTHASE DOMAIN-CONTAINING PROTEIN"/>
    <property type="match status" value="1"/>
</dbReference>
<keyword evidence="1" id="KW-1133">Transmembrane helix</keyword>
<dbReference type="OrthoDB" id="61764at2157"/>
<dbReference type="EMBL" id="APMM01000013">
    <property type="protein sequence ID" value="ENN96502.1"/>
    <property type="molecule type" value="Genomic_DNA"/>
</dbReference>
<protein>
    <submittedName>
        <fullName evidence="2">Thiamine biosynthesis protein-like protein</fullName>
    </submittedName>
</protein>
<organism evidence="2 3">
    <name type="scientific">Methanocaldococcus villosus KIN24-T80</name>
    <dbReference type="NCBI Taxonomy" id="1069083"/>
    <lineage>
        <taxon>Archaea</taxon>
        <taxon>Methanobacteriati</taxon>
        <taxon>Methanobacteriota</taxon>
        <taxon>Methanomada group</taxon>
        <taxon>Methanococci</taxon>
        <taxon>Methanococcales</taxon>
        <taxon>Methanocaldococcaceae</taxon>
        <taxon>Methanocaldococcus</taxon>
    </lineage>
</organism>
<keyword evidence="1" id="KW-0812">Transmembrane</keyword>
<dbReference type="GO" id="GO:0016783">
    <property type="term" value="F:sulfurtransferase activity"/>
    <property type="evidence" value="ECO:0007669"/>
    <property type="project" value="InterPro"/>
</dbReference>
<dbReference type="InterPro" id="IPR014729">
    <property type="entry name" value="Rossmann-like_a/b/a_fold"/>
</dbReference>
<reference evidence="2 3" key="1">
    <citation type="journal article" date="2013" name="Genome Announc.">
        <title>Draft Genome Sequence of a Highly Flagellated, Fast-Swimming Archaeon, Methanocaldococcus villosus Strain KIN24-T80 (DSM 22612).</title>
        <authorList>
            <person name="Thennarasu S."/>
            <person name="Polireddy D."/>
            <person name="Antony A."/>
            <person name="Yada M.R."/>
            <person name="Algarawi S."/>
            <person name="Sivakumar N."/>
        </authorList>
    </citation>
    <scope>NUCLEOTIDE SEQUENCE [LARGE SCALE GENOMIC DNA]</scope>
    <source>
        <strain evidence="2 3">KIN24-T80</strain>
    </source>
</reference>
<dbReference type="InterPro" id="IPR005232">
    <property type="entry name" value="LarE"/>
</dbReference>
<dbReference type="AlphaFoldDB" id="N6VZG5"/>
<dbReference type="PIRSF" id="PIRSF006661">
    <property type="entry name" value="PP-lp_UCP006661"/>
    <property type="match status" value="1"/>
</dbReference>
<name>N6VZG5_9EURY</name>
<feature type="transmembrane region" description="Helical" evidence="1">
    <location>
        <begin position="12"/>
        <end position="29"/>
    </location>
</feature>
<dbReference type="PATRIC" id="fig|1069083.5.peg.343"/>
<keyword evidence="3" id="KW-1185">Reference proteome</keyword>
<evidence type="ECO:0000313" key="2">
    <source>
        <dbReference type="EMBL" id="ENN96502.1"/>
    </source>
</evidence>
<keyword evidence="1" id="KW-0472">Membrane</keyword>
<evidence type="ECO:0000313" key="3">
    <source>
        <dbReference type="Proteomes" id="UP000053695"/>
    </source>
</evidence>